<proteinExistence type="predicted"/>
<evidence type="ECO:0000313" key="2">
    <source>
        <dbReference type="Proteomes" id="UP001138709"/>
    </source>
</evidence>
<organism evidence="1 2">
    <name type="scientific">Neoroseomonas eburnea</name>
    <dbReference type="NCBI Taxonomy" id="1346889"/>
    <lineage>
        <taxon>Bacteria</taxon>
        <taxon>Pseudomonadati</taxon>
        <taxon>Pseudomonadota</taxon>
        <taxon>Alphaproteobacteria</taxon>
        <taxon>Acetobacterales</taxon>
        <taxon>Acetobacteraceae</taxon>
        <taxon>Neoroseomonas</taxon>
    </lineage>
</organism>
<dbReference type="EMBL" id="JAAEDL010000008">
    <property type="protein sequence ID" value="MBR0680910.1"/>
    <property type="molecule type" value="Genomic_DNA"/>
</dbReference>
<accession>A0A9X9XB24</accession>
<gene>
    <name evidence="1" type="ORF">GXW74_10455</name>
</gene>
<name>A0A9X9XB24_9PROT</name>
<reference evidence="1" key="1">
    <citation type="submission" date="2020-01" db="EMBL/GenBank/DDBJ databases">
        <authorList>
            <person name="Rat A."/>
        </authorList>
    </citation>
    <scope>NUCLEOTIDE SEQUENCE</scope>
    <source>
        <strain evidence="1">LMG 31228</strain>
    </source>
</reference>
<dbReference type="RefSeq" id="WP_211846440.1">
    <property type="nucleotide sequence ID" value="NZ_JAAEDL010000008.1"/>
</dbReference>
<dbReference type="AlphaFoldDB" id="A0A9X9XB24"/>
<protein>
    <submittedName>
        <fullName evidence="1">Uncharacterized protein</fullName>
    </submittedName>
</protein>
<reference evidence="1" key="2">
    <citation type="journal article" date="2021" name="Syst. Appl. Microbiol.">
        <title>Roseomonas hellenica sp. nov., isolated from roots of wild-growing Alkanna tinctoria.</title>
        <authorList>
            <person name="Rat A."/>
            <person name="Naranjo H.D."/>
            <person name="Lebbe L."/>
            <person name="Cnockaert M."/>
            <person name="Krigas N."/>
            <person name="Grigoriadou K."/>
            <person name="Maloupa E."/>
            <person name="Willems A."/>
        </authorList>
    </citation>
    <scope>NUCLEOTIDE SEQUENCE</scope>
    <source>
        <strain evidence="1">LMG 31228</strain>
    </source>
</reference>
<keyword evidence="2" id="KW-1185">Reference proteome</keyword>
<dbReference type="Proteomes" id="UP001138709">
    <property type="component" value="Unassembled WGS sequence"/>
</dbReference>
<comment type="caution">
    <text evidence="1">The sequence shown here is derived from an EMBL/GenBank/DDBJ whole genome shotgun (WGS) entry which is preliminary data.</text>
</comment>
<evidence type="ECO:0000313" key="1">
    <source>
        <dbReference type="EMBL" id="MBR0680910.1"/>
    </source>
</evidence>
<sequence length="235" mass="25847">MQPESLSPPWPGSDAIYSGSRAAPGLSGARLRAVRHLDIACKLRCRIALIADPQCRVRRASEEPTTGSAGMSADRPQAAALLERYRVAASGTLRTTRNAWPMMTIYERFEQVVCPARCLRRPDLRHWTTTKARSIARARSPRWSGMSILPARSSANQGLRFSNLSGSTLAAIAMLEAGAVRLTRVHYRLKQVNERLVNAFRVDTALGPCGDQHLPSSDDHLVGKIWHQSSIGCVH</sequence>